<gene>
    <name evidence="1" type="ORF">LPLAT_LOCUS7240</name>
</gene>
<protein>
    <recommendedName>
        <fullName evidence="3">Retrovirus-related pol polyprotein from transposon tnt 1-94</fullName>
    </recommendedName>
</protein>
<dbReference type="CDD" id="cd09272">
    <property type="entry name" value="RNase_HI_RT_Ty1"/>
    <property type="match status" value="1"/>
</dbReference>
<accession>A0AAV2NLK0</accession>
<sequence length="201" mass="22694">MFAVAVVSRYLEQPATEHWTAVKRIIRYAKETADYGIVYDGATAEPLVIYSDSDFAADPDTRRSTSGYVTVHCGGPISWQSIRQKIVALSTTEAEYVAASDATKEAIWIRRLMKSVGAAAVGHATELRLDNQGSIKLNKNPEFHKRTKHIDVRFHFIRDIYSKGNIIINYVPSSQQLADILTKALPRNKFKENRRNLQIIK</sequence>
<dbReference type="PANTHER" id="PTHR11439:SF467">
    <property type="entry name" value="INTEGRASE CATALYTIC DOMAIN-CONTAINING PROTEIN"/>
    <property type="match status" value="1"/>
</dbReference>
<dbReference type="Proteomes" id="UP001497644">
    <property type="component" value="Chromosome 3"/>
</dbReference>
<dbReference type="PANTHER" id="PTHR11439">
    <property type="entry name" value="GAG-POL-RELATED RETROTRANSPOSON"/>
    <property type="match status" value="1"/>
</dbReference>
<dbReference type="GO" id="GO:0071897">
    <property type="term" value="P:DNA biosynthetic process"/>
    <property type="evidence" value="ECO:0007669"/>
    <property type="project" value="UniProtKB-ARBA"/>
</dbReference>
<dbReference type="SUPFAM" id="SSF56672">
    <property type="entry name" value="DNA/RNA polymerases"/>
    <property type="match status" value="1"/>
</dbReference>
<dbReference type="AlphaFoldDB" id="A0AAV2NLK0"/>
<name>A0AAV2NLK0_9HYME</name>
<reference evidence="1" key="1">
    <citation type="submission" date="2024-04" db="EMBL/GenBank/DDBJ databases">
        <authorList>
            <consortium name="Molecular Ecology Group"/>
        </authorList>
    </citation>
    <scope>NUCLEOTIDE SEQUENCE</scope>
</reference>
<keyword evidence="2" id="KW-1185">Reference proteome</keyword>
<dbReference type="EMBL" id="OZ034826">
    <property type="protein sequence ID" value="CAL1681088.1"/>
    <property type="molecule type" value="Genomic_DNA"/>
</dbReference>
<dbReference type="InterPro" id="IPR043502">
    <property type="entry name" value="DNA/RNA_pol_sf"/>
</dbReference>
<proteinExistence type="predicted"/>
<evidence type="ECO:0000313" key="1">
    <source>
        <dbReference type="EMBL" id="CAL1681088.1"/>
    </source>
</evidence>
<evidence type="ECO:0000313" key="2">
    <source>
        <dbReference type="Proteomes" id="UP001497644"/>
    </source>
</evidence>
<organism evidence="1 2">
    <name type="scientific">Lasius platythorax</name>
    <dbReference type="NCBI Taxonomy" id="488582"/>
    <lineage>
        <taxon>Eukaryota</taxon>
        <taxon>Metazoa</taxon>
        <taxon>Ecdysozoa</taxon>
        <taxon>Arthropoda</taxon>
        <taxon>Hexapoda</taxon>
        <taxon>Insecta</taxon>
        <taxon>Pterygota</taxon>
        <taxon>Neoptera</taxon>
        <taxon>Endopterygota</taxon>
        <taxon>Hymenoptera</taxon>
        <taxon>Apocrita</taxon>
        <taxon>Aculeata</taxon>
        <taxon>Formicoidea</taxon>
        <taxon>Formicidae</taxon>
        <taxon>Formicinae</taxon>
        <taxon>Lasius</taxon>
        <taxon>Lasius</taxon>
    </lineage>
</organism>
<evidence type="ECO:0008006" key="3">
    <source>
        <dbReference type="Google" id="ProtNLM"/>
    </source>
</evidence>